<gene>
    <name evidence="1" type="ORF">EHW90_00175</name>
</gene>
<reference evidence="1 2" key="1">
    <citation type="submission" date="2018-11" db="EMBL/GenBank/DDBJ databases">
        <title>Genome sequencing of Lachnoanaerobaculum orale DSM 24553T.</title>
        <authorList>
            <person name="Kook J.-K."/>
            <person name="Park S.-N."/>
            <person name="Lim Y.K."/>
        </authorList>
    </citation>
    <scope>NUCLEOTIDE SEQUENCE [LARGE SCALE GENOMIC DNA]</scope>
    <source>
        <strain evidence="1 2">DSM 24553</strain>
    </source>
</reference>
<dbReference type="RefSeq" id="WP_124950268.1">
    <property type="nucleotide sequence ID" value="NZ_RRCM01000001.1"/>
</dbReference>
<comment type="caution">
    <text evidence="1">The sequence shown here is derived from an EMBL/GenBank/DDBJ whole genome shotgun (WGS) entry which is preliminary data.</text>
</comment>
<dbReference type="EMBL" id="RRCM01000001">
    <property type="protein sequence ID" value="RRJ15501.1"/>
    <property type="molecule type" value="Genomic_DNA"/>
</dbReference>
<organism evidence="1 2">
    <name type="scientific">Lachnoanaerobaculum orale</name>
    <dbReference type="NCBI Taxonomy" id="979627"/>
    <lineage>
        <taxon>Bacteria</taxon>
        <taxon>Bacillati</taxon>
        <taxon>Bacillota</taxon>
        <taxon>Clostridia</taxon>
        <taxon>Lachnospirales</taxon>
        <taxon>Lachnospiraceae</taxon>
        <taxon>Lachnoanaerobaculum</taxon>
    </lineage>
</organism>
<dbReference type="NCBIfam" id="TIGR01560">
    <property type="entry name" value="put_DNA_pack"/>
    <property type="match status" value="1"/>
</dbReference>
<protein>
    <submittedName>
        <fullName evidence="1">Phage gp6-like head-tail connector protein</fullName>
    </submittedName>
</protein>
<dbReference type="AlphaFoldDB" id="A0A3P3Q2N5"/>
<evidence type="ECO:0000313" key="1">
    <source>
        <dbReference type="EMBL" id="RRJ15501.1"/>
    </source>
</evidence>
<dbReference type="Pfam" id="PF05135">
    <property type="entry name" value="Phage_connect_1"/>
    <property type="match status" value="1"/>
</dbReference>
<dbReference type="CDD" id="cd08054">
    <property type="entry name" value="gp6"/>
    <property type="match status" value="1"/>
</dbReference>
<dbReference type="Gene3D" id="1.10.3230.30">
    <property type="entry name" value="Phage gp6-like head-tail connector protein"/>
    <property type="match status" value="1"/>
</dbReference>
<dbReference type="InterPro" id="IPR021146">
    <property type="entry name" value="Phage_gp6-like_head-tail"/>
</dbReference>
<keyword evidence="2" id="KW-1185">Reference proteome</keyword>
<accession>A0A3P3Q2N5</accession>
<name>A0A3P3Q2N5_9FIRM</name>
<sequence>MTIETVKDYLRVDGDDDDGLISLIMETAKEYIVSAVGEYDEEDKTANLLFCAIVQNMYDNRELMQSDIQQRKRIEYTFGSIILQLQLKKALKVDV</sequence>
<dbReference type="InterPro" id="IPR006450">
    <property type="entry name" value="Phage_HK97_gp6-like"/>
</dbReference>
<dbReference type="Proteomes" id="UP000276982">
    <property type="component" value="Unassembled WGS sequence"/>
</dbReference>
<proteinExistence type="predicted"/>
<evidence type="ECO:0000313" key="2">
    <source>
        <dbReference type="Proteomes" id="UP000276982"/>
    </source>
</evidence>